<evidence type="ECO:0000313" key="3">
    <source>
        <dbReference type="EMBL" id="OLP90011.1"/>
    </source>
</evidence>
<sequence>MSQSKVCACLVKPDTIQPPRYAHCSHHMIEAFGNATGNTFHCSHCRLKCRECKGRVARVVKATGEIQYSHRKDCAVTPIPGPSAFSLLADGDLVQVEGAPETIDKGGLITYPFSVRRVAMLPSKLEQLKENDRRASEFSLETVNQKPAEQEIKTLKTSGALTGATSTGYPVGHPHPKVPQPAAAAASSSPELGAVMTAVREMLAKEYAAIPQKPDVTMSGESSIVAQIMELEGQAMELMTRAAHLRQQIGMPVNRFLAGPTAQATSQGSTPSSQWPGVSSTAVSDPDASDAWEVQVGDIEDTPGLELPQVELVEIFAGRARLSEEFESAGGSAIRLGRAWGQELQGEEARWYVRLPVNCQLIVTFFGDRPAPDAPIAAETQPVIKPVPGVQSVTDQRKVREYLQRLHVGLGHCGRAEFLQHLKDAGAATWLLRQAERFTCPLCEAQRAPDAHAVIGSARPRSFNSVVSIDTLDLTLERDSVQHRVFLLTAVDTATSFARVFHLAAGDSATAVQQLEQGWFLPYGAPEYIYCDPDTIFRSDQFGQCLARHSVVQRLSAAQAPYQHGQIERLHRTLRMQAQKVFLEERSCSPFDAATAVIQARNELMRVEGVSPSVLVFGKLPKAPPGLAEADEDYQLLAERLHREDPLYETLMLRRVAARTAWVQSEVRDRTARISATRPRPYKGPYYKGQVVLVYRRRKGDAANPGHKGVWLGPGEVVAVESTSDKLVPRVIYVTVHGRLFLCSPEQLRPVSVKAEWVRTQLQQSQSLQPTFQDMRMARGTDVRAERPTSAEWEAVHEVPDTHVSVEDLKEEADYEPLPQAPPTPVPGTPVPGTPAPGTPRPSVVAPPLVPLDLPTPAGGEAPADVGSLKRGDKRPHGEHADVELESQHRAELGPGAGSLLEGSPLQPSSSTVLRGDESRGSRARSRTPSRNPPARESSLWAFADFEGDAADHAAEAWYSESKEHDYSGLALGVEFDVDFEELENDESIRHIIKELCFDATAVHKRKAEINERYLTASEKQMFREAKRAEWSQWVANEVVELLSRRGVDPQRVISSRWVLTWKHVGDQPDGEKRAKARLVIRGFKDPDLGQYSTASPTLSRQGRHAILTIAAHHQYRLFTLDAKTAFLAGDRSSRVKPIYAELPRDLVQDQGYDEDTIARIKKVPYGLSEAPLAWYRRLTAELEACGFEQVPADRCIFVLRDKRDRSRVLGIVGAHVDDLLIAGCSAGVDSQFEEALQKLVARLPFGERKYADVAPVLYTGLNLRQHPLTKTITVDQAHYIEKLRETPLKPLKDGLLDKSGQTKFWSQLGALLWVAVNTRPDVAYDISHYASFGTRPEKRHIVALNKIVKTLQSQTCTLTFQKVAQRWEDLALVVFTDAGDGSTCWLLTAAVTVAQGAPLEQEPGERKQIWANVEVLRIRLVTQSPGRHLQVGIYRYGGGDMRLLLTFKVRMGPNSKARFPQQPPAQGAEAGRHAERV</sequence>
<evidence type="ECO:0000313" key="4">
    <source>
        <dbReference type="Proteomes" id="UP000186817"/>
    </source>
</evidence>
<organism evidence="3 4">
    <name type="scientific">Symbiodinium microadriaticum</name>
    <name type="common">Dinoflagellate</name>
    <name type="synonym">Zooxanthella microadriatica</name>
    <dbReference type="NCBI Taxonomy" id="2951"/>
    <lineage>
        <taxon>Eukaryota</taxon>
        <taxon>Sar</taxon>
        <taxon>Alveolata</taxon>
        <taxon>Dinophyceae</taxon>
        <taxon>Suessiales</taxon>
        <taxon>Symbiodiniaceae</taxon>
        <taxon>Symbiodinium</taxon>
    </lineage>
</organism>
<dbReference type="GO" id="GO:0015074">
    <property type="term" value="P:DNA integration"/>
    <property type="evidence" value="ECO:0007669"/>
    <property type="project" value="InterPro"/>
</dbReference>
<evidence type="ECO:0000256" key="1">
    <source>
        <dbReference type="SAM" id="MobiDB-lite"/>
    </source>
</evidence>
<dbReference type="GO" id="GO:0003676">
    <property type="term" value="F:nucleic acid binding"/>
    <property type="evidence" value="ECO:0007669"/>
    <property type="project" value="InterPro"/>
</dbReference>
<proteinExistence type="predicted"/>
<feature type="region of interest" description="Disordered" evidence="1">
    <location>
        <begin position="260"/>
        <end position="287"/>
    </location>
</feature>
<dbReference type="SUPFAM" id="SSF53098">
    <property type="entry name" value="Ribonuclease H-like"/>
    <property type="match status" value="1"/>
</dbReference>
<feature type="compositionally biased region" description="Basic and acidic residues" evidence="1">
    <location>
        <begin position="868"/>
        <end position="892"/>
    </location>
</feature>
<dbReference type="InterPro" id="IPR050951">
    <property type="entry name" value="Retrovirus_Pol_polyprotein"/>
</dbReference>
<dbReference type="PANTHER" id="PTHR37984">
    <property type="entry name" value="PROTEIN CBG26694"/>
    <property type="match status" value="1"/>
</dbReference>
<feature type="region of interest" description="Disordered" evidence="1">
    <location>
        <begin position="812"/>
        <end position="938"/>
    </location>
</feature>
<comment type="caution">
    <text evidence="3">The sequence shown here is derived from an EMBL/GenBank/DDBJ whole genome shotgun (WGS) entry which is preliminary data.</text>
</comment>
<name>A0A1Q9D499_SYMMI</name>
<reference evidence="3 4" key="1">
    <citation type="submission" date="2016-02" db="EMBL/GenBank/DDBJ databases">
        <title>Genome analysis of coral dinoflagellate symbionts highlights evolutionary adaptations to a symbiotic lifestyle.</title>
        <authorList>
            <person name="Aranda M."/>
            <person name="Li Y."/>
            <person name="Liew Y.J."/>
            <person name="Baumgarten S."/>
            <person name="Simakov O."/>
            <person name="Wilson M."/>
            <person name="Piel J."/>
            <person name="Ashoor H."/>
            <person name="Bougouffa S."/>
            <person name="Bajic V.B."/>
            <person name="Ryu T."/>
            <person name="Ravasi T."/>
            <person name="Bayer T."/>
            <person name="Micklem G."/>
            <person name="Kim H."/>
            <person name="Bhak J."/>
            <person name="Lajeunesse T.C."/>
            <person name="Voolstra C.R."/>
        </authorList>
    </citation>
    <scope>NUCLEOTIDE SEQUENCE [LARGE SCALE GENOMIC DNA]</scope>
    <source>
        <strain evidence="3 4">CCMP2467</strain>
    </source>
</reference>
<dbReference type="Proteomes" id="UP000186817">
    <property type="component" value="Unassembled WGS sequence"/>
</dbReference>
<dbReference type="InterPro" id="IPR001584">
    <property type="entry name" value="Integrase_cat-core"/>
</dbReference>
<feature type="domain" description="Integrase catalytic" evidence="2">
    <location>
        <begin position="456"/>
        <end position="620"/>
    </location>
</feature>
<evidence type="ECO:0000259" key="2">
    <source>
        <dbReference type="PROSITE" id="PS50994"/>
    </source>
</evidence>
<dbReference type="OrthoDB" id="429343at2759"/>
<dbReference type="InterPro" id="IPR013103">
    <property type="entry name" value="RVT_2"/>
</dbReference>
<gene>
    <name evidence="3" type="ORF">AK812_SmicGene28468</name>
</gene>
<dbReference type="Pfam" id="PF07727">
    <property type="entry name" value="RVT_2"/>
    <property type="match status" value="1"/>
</dbReference>
<keyword evidence="4" id="KW-1185">Reference proteome</keyword>
<feature type="compositionally biased region" description="Low complexity" evidence="1">
    <location>
        <begin position="841"/>
        <end position="857"/>
    </location>
</feature>
<dbReference type="InterPro" id="IPR036397">
    <property type="entry name" value="RNaseH_sf"/>
</dbReference>
<dbReference type="PANTHER" id="PTHR37984:SF5">
    <property type="entry name" value="PROTEIN NYNRIN-LIKE"/>
    <property type="match status" value="1"/>
</dbReference>
<feature type="compositionally biased region" description="Polar residues" evidence="1">
    <location>
        <begin position="262"/>
        <end position="283"/>
    </location>
</feature>
<protein>
    <submittedName>
        <fullName evidence="3">Retrovirus-related Pol polyprotein from transposon TNT 1-94</fullName>
    </submittedName>
</protein>
<accession>A0A1Q9D499</accession>
<dbReference type="EMBL" id="LSRX01000732">
    <property type="protein sequence ID" value="OLP90011.1"/>
    <property type="molecule type" value="Genomic_DNA"/>
</dbReference>
<dbReference type="InterPro" id="IPR012337">
    <property type="entry name" value="RNaseH-like_sf"/>
</dbReference>
<feature type="region of interest" description="Disordered" evidence="1">
    <location>
        <begin position="1456"/>
        <end position="1478"/>
    </location>
</feature>
<feature type="compositionally biased region" description="Pro residues" evidence="1">
    <location>
        <begin position="819"/>
        <end position="840"/>
    </location>
</feature>
<dbReference type="Gene3D" id="3.30.420.10">
    <property type="entry name" value="Ribonuclease H-like superfamily/Ribonuclease H"/>
    <property type="match status" value="1"/>
</dbReference>
<dbReference type="PROSITE" id="PS50994">
    <property type="entry name" value="INTEGRASE"/>
    <property type="match status" value="1"/>
</dbReference>